<sequence length="112" mass="11158">MVGPRIGIAVLLGLALPAAAGTSAAQPASPDFSVLAETPGGAGDRARPAEGASGPARKRRLHVEGFGVGWDVDDRLTVRGGLRPGGRTDESGASAGGASGVYLGIRRSLGRQ</sequence>
<comment type="caution">
    <text evidence="3">The sequence shown here is derived from an EMBL/GenBank/DDBJ whole genome shotgun (WGS) entry which is preliminary data.</text>
</comment>
<feature type="region of interest" description="Disordered" evidence="1">
    <location>
        <begin position="81"/>
        <end position="112"/>
    </location>
</feature>
<evidence type="ECO:0000256" key="1">
    <source>
        <dbReference type="SAM" id="MobiDB-lite"/>
    </source>
</evidence>
<evidence type="ECO:0000313" key="4">
    <source>
        <dbReference type="Proteomes" id="UP001165652"/>
    </source>
</evidence>
<dbReference type="Proteomes" id="UP001165652">
    <property type="component" value="Unassembled WGS sequence"/>
</dbReference>
<feature type="signal peptide" evidence="2">
    <location>
        <begin position="1"/>
        <end position="20"/>
    </location>
</feature>
<reference evidence="3" key="1">
    <citation type="journal article" date="2023" name="Microbiol Resour">
        <title>Genome Sequences of Rhodoplanes serenus and Two Thermotolerant Strains, Rhodoplanes tepidamans and 'Rhodoplanes cryptolactis,' Further Refine the Genus.</title>
        <authorList>
            <person name="Rayyan A.A."/>
            <person name="Kyndt J.A."/>
        </authorList>
    </citation>
    <scope>NUCLEOTIDE SEQUENCE</scope>
    <source>
        <strain evidence="3">DSM 9987</strain>
    </source>
</reference>
<protein>
    <recommendedName>
        <fullName evidence="5">Porin domain-containing protein</fullName>
    </recommendedName>
</protein>
<organism evidence="3 4">
    <name type="scientific">Rhodoplanes tepidamans</name>
    <name type="common">Rhodoplanes cryptolactis</name>
    <dbReference type="NCBI Taxonomy" id="200616"/>
    <lineage>
        <taxon>Bacteria</taxon>
        <taxon>Pseudomonadati</taxon>
        <taxon>Pseudomonadota</taxon>
        <taxon>Alphaproteobacteria</taxon>
        <taxon>Hyphomicrobiales</taxon>
        <taxon>Nitrobacteraceae</taxon>
        <taxon>Rhodoplanes</taxon>
    </lineage>
</organism>
<feature type="chain" id="PRO_5047255757" description="Porin domain-containing protein" evidence="2">
    <location>
        <begin position="21"/>
        <end position="112"/>
    </location>
</feature>
<reference evidence="3" key="2">
    <citation type="submission" date="2023-02" db="EMBL/GenBank/DDBJ databases">
        <authorList>
            <person name="Rayyan A."/>
            <person name="Meyer T."/>
            <person name="Kyndt J.A."/>
        </authorList>
    </citation>
    <scope>NUCLEOTIDE SEQUENCE</scope>
    <source>
        <strain evidence="3">DSM 9987</strain>
    </source>
</reference>
<keyword evidence="4" id="KW-1185">Reference proteome</keyword>
<dbReference type="EMBL" id="JAQQLI010000014">
    <property type="protein sequence ID" value="MDC7786225.1"/>
    <property type="molecule type" value="Genomic_DNA"/>
</dbReference>
<evidence type="ECO:0000313" key="3">
    <source>
        <dbReference type="EMBL" id="MDC7786225.1"/>
    </source>
</evidence>
<name>A0ABT5J9A0_RHOTP</name>
<feature type="region of interest" description="Disordered" evidence="1">
    <location>
        <begin position="23"/>
        <end position="58"/>
    </location>
</feature>
<evidence type="ECO:0000256" key="2">
    <source>
        <dbReference type="SAM" id="SignalP"/>
    </source>
</evidence>
<accession>A0ABT5J9A0</accession>
<proteinExistence type="predicted"/>
<keyword evidence="2" id="KW-0732">Signal</keyword>
<gene>
    <name evidence="3" type="ORF">PQJ73_11085</name>
</gene>
<dbReference type="RefSeq" id="WP_272777070.1">
    <property type="nucleotide sequence ID" value="NZ_JAQQLI010000014.1"/>
</dbReference>
<evidence type="ECO:0008006" key="5">
    <source>
        <dbReference type="Google" id="ProtNLM"/>
    </source>
</evidence>